<sequence>MEYKWFSLLTIFAFIFVAVNCASTSSPYKRGDPRNCPGCHQPPPRNGASVYSTSCCTGRVRKYFQTDQFENIFSKRNSLESHAVGFWDYQSFITASAQYQPYGFGTTYMNNKFFGKIEVAAFLAHVGTKTSCSSTPNTCPVQVLLLFRSTMLHSTHRWRYKVATREPLAWGLCYNKEMNSNSYYCDEHYNNTYPCAPGVAYYGRGALPIYCKALKVDLLNHPEYIEQNATLAFQVAIWNWMTPIKDHLPSAHDVFIGYWKPTKTDTLAKRVSGFGATMNVLYGDRVCGQGDNDSMNNIISHYLYYLDLMGVGREEAGPHDVLSCAEQVAFNPFSSSSP</sequence>
<reference evidence="6" key="1">
    <citation type="submission" date="2018-02" db="EMBL/GenBank/DDBJ databases">
        <authorList>
            <person name="Cohen D.B."/>
            <person name="Kent A.D."/>
        </authorList>
    </citation>
    <scope>NUCLEOTIDE SEQUENCE</scope>
</reference>
<dbReference type="SUPFAM" id="SSF53955">
    <property type="entry name" value="Lysozyme-like"/>
    <property type="match status" value="1"/>
</dbReference>
<proteinExistence type="predicted"/>
<dbReference type="EMBL" id="OIVN01006484">
    <property type="protein sequence ID" value="SPD34004.1"/>
    <property type="molecule type" value="Genomic_DNA"/>
</dbReference>
<dbReference type="PIRSF" id="PIRSF001060">
    <property type="entry name" value="Endochitinase"/>
    <property type="match status" value="1"/>
</dbReference>
<dbReference type="Pfam" id="PF00182">
    <property type="entry name" value="Glyco_hydro_19"/>
    <property type="match status" value="2"/>
</dbReference>
<name>A0A2N9JBK2_FAGSY</name>
<organism evidence="6">
    <name type="scientific">Fagus sylvatica</name>
    <name type="common">Beechnut</name>
    <dbReference type="NCBI Taxonomy" id="28930"/>
    <lineage>
        <taxon>Eukaryota</taxon>
        <taxon>Viridiplantae</taxon>
        <taxon>Streptophyta</taxon>
        <taxon>Embryophyta</taxon>
        <taxon>Tracheophyta</taxon>
        <taxon>Spermatophyta</taxon>
        <taxon>Magnoliopsida</taxon>
        <taxon>eudicotyledons</taxon>
        <taxon>Gunneridae</taxon>
        <taxon>Pentapetalae</taxon>
        <taxon>rosids</taxon>
        <taxon>fabids</taxon>
        <taxon>Fagales</taxon>
        <taxon>Fagaceae</taxon>
        <taxon>Fagus</taxon>
    </lineage>
</organism>
<keyword evidence="4" id="KW-0732">Signal</keyword>
<evidence type="ECO:0000256" key="1">
    <source>
        <dbReference type="ARBA" id="ARBA00022669"/>
    </source>
</evidence>
<evidence type="ECO:0000259" key="5">
    <source>
        <dbReference type="Pfam" id="PF00182"/>
    </source>
</evidence>
<feature type="domain" description="Glycoside hydrolase family 19 catalytic" evidence="5">
    <location>
        <begin position="160"/>
        <end position="314"/>
    </location>
</feature>
<dbReference type="InterPro" id="IPR016283">
    <property type="entry name" value="Glyco_hydro_19"/>
</dbReference>
<keyword evidence="2 3" id="KW-1015">Disulfide bond</keyword>
<evidence type="ECO:0000256" key="3">
    <source>
        <dbReference type="PIRSR" id="PIRSR001060-2"/>
    </source>
</evidence>
<feature type="chain" id="PRO_5014667076" description="Glycoside hydrolase family 19 catalytic domain-containing protein" evidence="4">
    <location>
        <begin position="22"/>
        <end position="338"/>
    </location>
</feature>
<dbReference type="GO" id="GO:0006032">
    <property type="term" value="P:chitin catabolic process"/>
    <property type="evidence" value="ECO:0007669"/>
    <property type="project" value="InterPro"/>
</dbReference>
<dbReference type="Gene3D" id="1.10.530.10">
    <property type="match status" value="1"/>
</dbReference>
<dbReference type="GO" id="GO:0016998">
    <property type="term" value="P:cell wall macromolecule catabolic process"/>
    <property type="evidence" value="ECO:0007669"/>
    <property type="project" value="InterPro"/>
</dbReference>
<dbReference type="PANTHER" id="PTHR22595:SF176">
    <property type="entry name" value="CHITINASE-LIKE PROTEIN 2"/>
    <property type="match status" value="1"/>
</dbReference>
<accession>A0A2N9JBK2</accession>
<feature type="domain" description="Glycoside hydrolase family 19 catalytic" evidence="5">
    <location>
        <begin position="66"/>
        <end position="133"/>
    </location>
</feature>
<dbReference type="InterPro" id="IPR023346">
    <property type="entry name" value="Lysozyme-like_dom_sf"/>
</dbReference>
<keyword evidence="1" id="KW-0147">Chitin-binding</keyword>
<evidence type="ECO:0000313" key="6">
    <source>
        <dbReference type="EMBL" id="SPD34004.1"/>
    </source>
</evidence>
<dbReference type="Gene3D" id="3.30.20.10">
    <property type="entry name" value="Endochitinase, domain 2"/>
    <property type="match status" value="1"/>
</dbReference>
<feature type="signal peptide" evidence="4">
    <location>
        <begin position="1"/>
        <end position="21"/>
    </location>
</feature>
<dbReference type="AlphaFoldDB" id="A0A2N9JBK2"/>
<feature type="disulfide bond" evidence="3">
    <location>
        <begin position="287"/>
        <end position="324"/>
    </location>
</feature>
<dbReference type="InterPro" id="IPR000726">
    <property type="entry name" value="Glyco_hydro_19_cat"/>
</dbReference>
<dbReference type="PANTHER" id="PTHR22595">
    <property type="entry name" value="CHITINASE-RELATED"/>
    <property type="match status" value="1"/>
</dbReference>
<dbReference type="GO" id="GO:0008061">
    <property type="term" value="F:chitin binding"/>
    <property type="evidence" value="ECO:0007669"/>
    <property type="project" value="UniProtKB-KW"/>
</dbReference>
<evidence type="ECO:0000256" key="2">
    <source>
        <dbReference type="ARBA" id="ARBA00023157"/>
    </source>
</evidence>
<gene>
    <name evidence="6" type="ORF">FSB_LOCUS61886</name>
</gene>
<dbReference type="GO" id="GO:0004568">
    <property type="term" value="F:chitinase activity"/>
    <property type="evidence" value="ECO:0007669"/>
    <property type="project" value="InterPro"/>
</dbReference>
<dbReference type="CDD" id="cd00325">
    <property type="entry name" value="chitinase_GH19"/>
    <property type="match status" value="1"/>
</dbReference>
<protein>
    <recommendedName>
        <fullName evidence="5">Glycoside hydrolase family 19 catalytic domain-containing protein</fullName>
    </recommendedName>
</protein>
<evidence type="ECO:0000256" key="4">
    <source>
        <dbReference type="SAM" id="SignalP"/>
    </source>
</evidence>
<feature type="disulfide bond" evidence="3">
    <location>
        <begin position="185"/>
        <end position="195"/>
    </location>
</feature>
<dbReference type="GO" id="GO:0005975">
    <property type="term" value="P:carbohydrate metabolic process"/>
    <property type="evidence" value="ECO:0007669"/>
    <property type="project" value="InterPro"/>
</dbReference>